<organism evidence="7 8">
    <name type="scientific">Pontibacter lucknowensis</name>
    <dbReference type="NCBI Taxonomy" id="1077936"/>
    <lineage>
        <taxon>Bacteria</taxon>
        <taxon>Pseudomonadati</taxon>
        <taxon>Bacteroidota</taxon>
        <taxon>Cytophagia</taxon>
        <taxon>Cytophagales</taxon>
        <taxon>Hymenobacteraceae</taxon>
        <taxon>Pontibacter</taxon>
    </lineage>
</organism>
<dbReference type="PROSITE" id="PS51257">
    <property type="entry name" value="PROKAR_LIPOPROTEIN"/>
    <property type="match status" value="1"/>
</dbReference>
<dbReference type="RefSeq" id="WP_076422824.1">
    <property type="nucleotide sequence ID" value="NZ_FTNM01000005.1"/>
</dbReference>
<dbReference type="Pfam" id="PF00877">
    <property type="entry name" value="NLPC_P60"/>
    <property type="match status" value="1"/>
</dbReference>
<dbReference type="Gene3D" id="2.30.30.40">
    <property type="entry name" value="SH3 Domains"/>
    <property type="match status" value="2"/>
</dbReference>
<dbReference type="InterPro" id="IPR038765">
    <property type="entry name" value="Papain-like_cys_pep_sf"/>
</dbReference>
<dbReference type="InterPro" id="IPR051202">
    <property type="entry name" value="Peptidase_C40"/>
</dbReference>
<reference evidence="8" key="1">
    <citation type="submission" date="2017-01" db="EMBL/GenBank/DDBJ databases">
        <authorList>
            <person name="Varghese N."/>
            <person name="Submissions S."/>
        </authorList>
    </citation>
    <scope>NUCLEOTIDE SEQUENCE [LARGE SCALE GENOMIC DNA]</scope>
    <source>
        <strain evidence="8">DM9</strain>
    </source>
</reference>
<dbReference type="Proteomes" id="UP000185924">
    <property type="component" value="Unassembled WGS sequence"/>
</dbReference>
<dbReference type="AlphaFoldDB" id="A0A1N7A541"/>
<evidence type="ECO:0000313" key="8">
    <source>
        <dbReference type="Proteomes" id="UP000185924"/>
    </source>
</evidence>
<dbReference type="PANTHER" id="PTHR47053:SF1">
    <property type="entry name" value="MUREIN DD-ENDOPEPTIDASE MEPH-RELATED"/>
    <property type="match status" value="1"/>
</dbReference>
<keyword evidence="8" id="KW-1185">Reference proteome</keyword>
<dbReference type="STRING" id="1077936.SAMN05421545_3223"/>
<dbReference type="PROSITE" id="PS51935">
    <property type="entry name" value="NLPC_P60"/>
    <property type="match status" value="1"/>
</dbReference>
<dbReference type="Pfam" id="PF08239">
    <property type="entry name" value="SH3_3"/>
    <property type="match status" value="1"/>
</dbReference>
<keyword evidence="2" id="KW-0645">Protease</keyword>
<evidence type="ECO:0000256" key="3">
    <source>
        <dbReference type="ARBA" id="ARBA00022801"/>
    </source>
</evidence>
<evidence type="ECO:0000256" key="5">
    <source>
        <dbReference type="SAM" id="SignalP"/>
    </source>
</evidence>
<sequence length="402" mass="44283">MIRKSLFALLLPLVLSACAGTQTTTSETATTTSAATAASPAKVHIDAVRQQFAPDKRVALFDVEPNGKVLRGETNMPEAKADLLKRLQAANVSFVDSIQVLPEAELEGKHQAIVTISVANLRSQPKHSAELATQATMGTPLKVWKKQNGWYLVQTPDQYLAWVDYGGVALMDQTAFNKWQQGKKLIYTKTYGFAHATGDKNATIVSDMVYGDVMVLKNKTKDFYEVAFPDGRTGFVSAAEAMDFKEWVATRKPTEENLVASSKEMLGMPYLWGGTSVKGMDCSGFTKTIFFMNGLVLPRDASQQIHIGELVPTDKGWDELRPGDLLFFGVPAKDGKPERVVHVGMWIGGNQEFIHSAGRVRINSMNPSAENHDASELARFLRAKRISPEATLVDLRQKPLYE</sequence>
<dbReference type="GO" id="GO:0006508">
    <property type="term" value="P:proteolysis"/>
    <property type="evidence" value="ECO:0007669"/>
    <property type="project" value="UniProtKB-KW"/>
</dbReference>
<comment type="similarity">
    <text evidence="1">Belongs to the peptidase C40 family.</text>
</comment>
<accession>A0A1N7A541</accession>
<dbReference type="InterPro" id="IPR000064">
    <property type="entry name" value="NLP_P60_dom"/>
</dbReference>
<protein>
    <submittedName>
        <fullName evidence="7">SH3 domain-containing protein</fullName>
    </submittedName>
</protein>
<gene>
    <name evidence="7" type="ORF">SAMN05421545_3223</name>
</gene>
<dbReference type="SUPFAM" id="SSF82057">
    <property type="entry name" value="Prokaryotic SH3-related domain"/>
    <property type="match status" value="1"/>
</dbReference>
<name>A0A1N7A541_9BACT</name>
<keyword evidence="3" id="KW-0378">Hydrolase</keyword>
<dbReference type="EMBL" id="FTNM01000005">
    <property type="protein sequence ID" value="SIR34111.1"/>
    <property type="molecule type" value="Genomic_DNA"/>
</dbReference>
<dbReference type="SUPFAM" id="SSF54001">
    <property type="entry name" value="Cysteine proteinases"/>
    <property type="match status" value="1"/>
</dbReference>
<dbReference type="Gene3D" id="3.90.1720.10">
    <property type="entry name" value="endopeptidase domain like (from Nostoc punctiforme)"/>
    <property type="match status" value="1"/>
</dbReference>
<dbReference type="OrthoDB" id="9813368at2"/>
<evidence type="ECO:0000256" key="2">
    <source>
        <dbReference type="ARBA" id="ARBA00022670"/>
    </source>
</evidence>
<evidence type="ECO:0000256" key="1">
    <source>
        <dbReference type="ARBA" id="ARBA00007074"/>
    </source>
</evidence>
<keyword evidence="4" id="KW-0788">Thiol protease</keyword>
<dbReference type="GO" id="GO:0008234">
    <property type="term" value="F:cysteine-type peptidase activity"/>
    <property type="evidence" value="ECO:0007669"/>
    <property type="project" value="UniProtKB-KW"/>
</dbReference>
<feature type="chain" id="PRO_5013269690" evidence="5">
    <location>
        <begin position="20"/>
        <end position="402"/>
    </location>
</feature>
<evidence type="ECO:0000256" key="4">
    <source>
        <dbReference type="ARBA" id="ARBA00022807"/>
    </source>
</evidence>
<dbReference type="PANTHER" id="PTHR47053">
    <property type="entry name" value="MUREIN DD-ENDOPEPTIDASE MEPH-RELATED"/>
    <property type="match status" value="1"/>
</dbReference>
<evidence type="ECO:0000259" key="6">
    <source>
        <dbReference type="PROSITE" id="PS51935"/>
    </source>
</evidence>
<keyword evidence="5" id="KW-0732">Signal</keyword>
<feature type="signal peptide" evidence="5">
    <location>
        <begin position="1"/>
        <end position="19"/>
    </location>
</feature>
<feature type="domain" description="NlpC/P60" evidence="6">
    <location>
        <begin position="252"/>
        <end position="387"/>
    </location>
</feature>
<proteinExistence type="inferred from homology"/>
<dbReference type="InterPro" id="IPR003646">
    <property type="entry name" value="SH3-like_bac-type"/>
</dbReference>
<evidence type="ECO:0000313" key="7">
    <source>
        <dbReference type="EMBL" id="SIR34111.1"/>
    </source>
</evidence>